<comment type="similarity">
    <text evidence="1 9 11">Belongs to the peptidase A8 family.</text>
</comment>
<evidence type="ECO:0000256" key="10">
    <source>
        <dbReference type="RuleBase" id="RU000594"/>
    </source>
</evidence>
<comment type="subcellular location">
    <subcellularLocation>
        <location evidence="9">Cell membrane</location>
        <topology evidence="9">Multi-pass membrane protein</topology>
    </subcellularLocation>
</comment>
<accession>A0A6N6MZJ2</accession>
<gene>
    <name evidence="9 12" type="primary">lspA</name>
    <name evidence="12" type="ORF">F8A88_11805</name>
</gene>
<keyword evidence="4 9" id="KW-0812">Transmembrane</keyword>
<name>A0A6N6MZJ2_9BACT</name>
<evidence type="ECO:0000313" key="12">
    <source>
        <dbReference type="EMBL" id="KAB1441111.1"/>
    </source>
</evidence>
<evidence type="ECO:0000256" key="11">
    <source>
        <dbReference type="RuleBase" id="RU004181"/>
    </source>
</evidence>
<comment type="caution">
    <text evidence="9">Lacks conserved residue(s) required for the propagation of feature annotation.</text>
</comment>
<evidence type="ECO:0000313" key="13">
    <source>
        <dbReference type="Proteomes" id="UP000438699"/>
    </source>
</evidence>
<comment type="catalytic activity">
    <reaction evidence="9 10">
        <text>Release of signal peptides from bacterial membrane prolipoproteins. Hydrolyzes -Xaa-Yaa-Zaa-|-(S,diacylglyceryl)Cys-, in which Xaa is hydrophobic (preferably Leu), and Yaa (Ala or Ser) and Zaa (Gly or Ala) have small, neutral side chains.</text>
        <dbReference type="EC" id="3.4.23.36"/>
    </reaction>
</comment>
<feature type="active site" evidence="9">
    <location>
        <position position="138"/>
    </location>
</feature>
<keyword evidence="8 9" id="KW-0472">Membrane</keyword>
<dbReference type="PANTHER" id="PTHR33695:SF1">
    <property type="entry name" value="LIPOPROTEIN SIGNAL PEPTIDASE"/>
    <property type="match status" value="1"/>
</dbReference>
<dbReference type="UniPathway" id="UPA00665"/>
<feature type="transmembrane region" description="Helical" evidence="9">
    <location>
        <begin position="130"/>
        <end position="154"/>
    </location>
</feature>
<evidence type="ECO:0000256" key="9">
    <source>
        <dbReference type="HAMAP-Rule" id="MF_00161"/>
    </source>
</evidence>
<keyword evidence="3 9" id="KW-0645">Protease</keyword>
<dbReference type="PROSITE" id="PS00855">
    <property type="entry name" value="SPASE_II"/>
    <property type="match status" value="1"/>
</dbReference>
<evidence type="ECO:0000256" key="1">
    <source>
        <dbReference type="ARBA" id="ARBA00006139"/>
    </source>
</evidence>
<protein>
    <recommendedName>
        <fullName evidence="9">Lipoprotein signal peptidase</fullName>
        <ecNumber evidence="9">3.4.23.36</ecNumber>
    </recommendedName>
    <alternativeName>
        <fullName evidence="9">Prolipoprotein signal peptidase</fullName>
    </alternativeName>
    <alternativeName>
        <fullName evidence="9">Signal peptidase II</fullName>
        <shortName evidence="9">SPase II</shortName>
    </alternativeName>
</protein>
<keyword evidence="2 9" id="KW-1003">Cell membrane</keyword>
<evidence type="ECO:0000256" key="6">
    <source>
        <dbReference type="ARBA" id="ARBA00022801"/>
    </source>
</evidence>
<evidence type="ECO:0000256" key="2">
    <source>
        <dbReference type="ARBA" id="ARBA00022475"/>
    </source>
</evidence>
<evidence type="ECO:0000256" key="8">
    <source>
        <dbReference type="ARBA" id="ARBA00023136"/>
    </source>
</evidence>
<keyword evidence="7 9" id="KW-1133">Transmembrane helix</keyword>
<dbReference type="HAMAP" id="MF_00161">
    <property type="entry name" value="LspA"/>
    <property type="match status" value="1"/>
</dbReference>
<feature type="transmembrane region" description="Helical" evidence="9">
    <location>
        <begin position="93"/>
        <end position="110"/>
    </location>
</feature>
<evidence type="ECO:0000256" key="3">
    <source>
        <dbReference type="ARBA" id="ARBA00022670"/>
    </source>
</evidence>
<comment type="pathway">
    <text evidence="9">Protein modification; lipoprotein biosynthesis (signal peptide cleavage).</text>
</comment>
<evidence type="ECO:0000256" key="4">
    <source>
        <dbReference type="ARBA" id="ARBA00022692"/>
    </source>
</evidence>
<reference evidence="12 13" key="1">
    <citation type="journal article" date="2017" name="Int. J. Syst. Evol. Microbiol.">
        <title>Desulfovibrio senegalensis sp. nov., a mesophilic sulfate reducer isolated from marine sediment.</title>
        <authorList>
            <person name="Thioye A."/>
            <person name="Gam Z.B.A."/>
            <person name="Mbengue M."/>
            <person name="Cayol J.L."/>
            <person name="Joseph-Bartoli M."/>
            <person name="Toure-Kane C."/>
            <person name="Labat M."/>
        </authorList>
    </citation>
    <scope>NUCLEOTIDE SEQUENCE [LARGE SCALE GENOMIC DNA]</scope>
    <source>
        <strain evidence="12 13">DSM 101509</strain>
    </source>
</reference>
<dbReference type="Proteomes" id="UP000438699">
    <property type="component" value="Unassembled WGS sequence"/>
</dbReference>
<dbReference type="GO" id="GO:0005886">
    <property type="term" value="C:plasma membrane"/>
    <property type="evidence" value="ECO:0007669"/>
    <property type="project" value="UniProtKB-SubCell"/>
</dbReference>
<organism evidence="12 13">
    <name type="scientific">Pseudodesulfovibrio senegalensis</name>
    <dbReference type="NCBI Taxonomy" id="1721087"/>
    <lineage>
        <taxon>Bacteria</taxon>
        <taxon>Pseudomonadati</taxon>
        <taxon>Thermodesulfobacteriota</taxon>
        <taxon>Desulfovibrionia</taxon>
        <taxon>Desulfovibrionales</taxon>
        <taxon>Desulfovibrionaceae</taxon>
    </lineage>
</organism>
<dbReference type="EMBL" id="WAIE01000005">
    <property type="protein sequence ID" value="KAB1441111.1"/>
    <property type="molecule type" value="Genomic_DNA"/>
</dbReference>
<proteinExistence type="inferred from homology"/>
<dbReference type="PANTHER" id="PTHR33695">
    <property type="entry name" value="LIPOPROTEIN SIGNAL PEPTIDASE"/>
    <property type="match status" value="1"/>
</dbReference>
<evidence type="ECO:0000256" key="7">
    <source>
        <dbReference type="ARBA" id="ARBA00022989"/>
    </source>
</evidence>
<keyword evidence="6 9" id="KW-0378">Hydrolase</keyword>
<comment type="caution">
    <text evidence="12">The sequence shown here is derived from an EMBL/GenBank/DDBJ whole genome shotgun (WGS) entry which is preliminary data.</text>
</comment>
<keyword evidence="5 9" id="KW-0064">Aspartyl protease</keyword>
<keyword evidence="13" id="KW-1185">Reference proteome</keyword>
<feature type="active site" evidence="9">
    <location>
        <position position="120"/>
    </location>
</feature>
<evidence type="ECO:0000256" key="5">
    <source>
        <dbReference type="ARBA" id="ARBA00022750"/>
    </source>
</evidence>
<dbReference type="GO" id="GO:0004190">
    <property type="term" value="F:aspartic-type endopeptidase activity"/>
    <property type="evidence" value="ECO:0007669"/>
    <property type="project" value="UniProtKB-UniRule"/>
</dbReference>
<dbReference type="EC" id="3.4.23.36" evidence="9"/>
<sequence>MNRYSLAAIWAAISTILDQGTKLLILEKFPMWSSKTIIPGFFNLVHVHNKGTAWGVLDRDDISWQVPMFIAITLIALGFIIYMLKKTDERDKWMVTGLGLIGGGAIGNLIDRIRLGEVVDFLDFYIGTYHWPAFNVADSALTIGAGAILISMYLNRDNATPAA</sequence>
<dbReference type="OrthoDB" id="9810259at2"/>
<dbReference type="RefSeq" id="WP_151151366.1">
    <property type="nucleotide sequence ID" value="NZ_WAIE01000005.1"/>
</dbReference>
<feature type="transmembrane region" description="Helical" evidence="9">
    <location>
        <begin position="64"/>
        <end position="84"/>
    </location>
</feature>
<dbReference type="PRINTS" id="PR00781">
    <property type="entry name" value="LIPOSIGPTASE"/>
</dbReference>
<dbReference type="Pfam" id="PF01252">
    <property type="entry name" value="Peptidase_A8"/>
    <property type="match status" value="1"/>
</dbReference>
<dbReference type="NCBIfam" id="TIGR00077">
    <property type="entry name" value="lspA"/>
    <property type="match status" value="1"/>
</dbReference>
<dbReference type="AlphaFoldDB" id="A0A6N6MZJ2"/>
<comment type="function">
    <text evidence="9 10">This protein specifically catalyzes the removal of signal peptides from prolipoproteins.</text>
</comment>
<dbReference type="InterPro" id="IPR001872">
    <property type="entry name" value="Peptidase_A8"/>
</dbReference>
<dbReference type="GO" id="GO:0006508">
    <property type="term" value="P:proteolysis"/>
    <property type="evidence" value="ECO:0007669"/>
    <property type="project" value="UniProtKB-KW"/>
</dbReference>